<dbReference type="EMBL" id="KB742693">
    <property type="protein sequence ID" value="EOB05380.1"/>
    <property type="molecule type" value="Genomic_DNA"/>
</dbReference>
<protein>
    <submittedName>
        <fullName evidence="2">Uncharacterized protein</fullName>
    </submittedName>
</protein>
<feature type="compositionally biased region" description="Basic and acidic residues" evidence="1">
    <location>
        <begin position="46"/>
        <end position="62"/>
    </location>
</feature>
<proteinExistence type="predicted"/>
<feature type="region of interest" description="Disordered" evidence="1">
    <location>
        <begin position="1"/>
        <end position="84"/>
    </location>
</feature>
<reference evidence="3" key="1">
    <citation type="journal article" date="2013" name="Nat. Genet.">
        <title>The duck genome and transcriptome provide insight into an avian influenza virus reservoir species.</title>
        <authorList>
            <person name="Huang Y."/>
            <person name="Li Y."/>
            <person name="Burt D.W."/>
            <person name="Chen H."/>
            <person name="Zhang Y."/>
            <person name="Qian W."/>
            <person name="Kim H."/>
            <person name="Gan S."/>
            <person name="Zhao Y."/>
            <person name="Li J."/>
            <person name="Yi K."/>
            <person name="Feng H."/>
            <person name="Zhu P."/>
            <person name="Li B."/>
            <person name="Liu Q."/>
            <person name="Fairley S."/>
            <person name="Magor K.E."/>
            <person name="Du Z."/>
            <person name="Hu X."/>
            <person name="Goodman L."/>
            <person name="Tafer H."/>
            <person name="Vignal A."/>
            <person name="Lee T."/>
            <person name="Kim K.W."/>
            <person name="Sheng Z."/>
            <person name="An Y."/>
            <person name="Searle S."/>
            <person name="Herrero J."/>
            <person name="Groenen M.A."/>
            <person name="Crooijmans R.P."/>
            <person name="Faraut T."/>
            <person name="Cai Q."/>
            <person name="Webster R.G."/>
            <person name="Aldridge J.R."/>
            <person name="Warren W.C."/>
            <person name="Bartschat S."/>
            <person name="Kehr S."/>
            <person name="Marz M."/>
            <person name="Stadler P.F."/>
            <person name="Smith J."/>
            <person name="Kraus R.H."/>
            <person name="Zhao Y."/>
            <person name="Ren L."/>
            <person name="Fei J."/>
            <person name="Morisson M."/>
            <person name="Kaiser P."/>
            <person name="Griffin D.K."/>
            <person name="Rao M."/>
            <person name="Pitel F."/>
            <person name="Wang J."/>
            <person name="Li N."/>
        </authorList>
    </citation>
    <scope>NUCLEOTIDE SEQUENCE [LARGE SCALE GENOMIC DNA]</scope>
</reference>
<evidence type="ECO:0000256" key="1">
    <source>
        <dbReference type="SAM" id="MobiDB-lite"/>
    </source>
</evidence>
<dbReference type="AlphaFoldDB" id="R0LUG2"/>
<organism evidence="2 3">
    <name type="scientific">Anas platyrhynchos</name>
    <name type="common">Mallard</name>
    <name type="synonym">Anas boschas</name>
    <dbReference type="NCBI Taxonomy" id="8839"/>
    <lineage>
        <taxon>Eukaryota</taxon>
        <taxon>Metazoa</taxon>
        <taxon>Chordata</taxon>
        <taxon>Craniata</taxon>
        <taxon>Vertebrata</taxon>
        <taxon>Euteleostomi</taxon>
        <taxon>Archelosauria</taxon>
        <taxon>Archosauria</taxon>
        <taxon>Dinosauria</taxon>
        <taxon>Saurischia</taxon>
        <taxon>Theropoda</taxon>
        <taxon>Coelurosauria</taxon>
        <taxon>Aves</taxon>
        <taxon>Neognathae</taxon>
        <taxon>Galloanserae</taxon>
        <taxon>Anseriformes</taxon>
        <taxon>Anatidae</taxon>
        <taxon>Anatinae</taxon>
        <taxon>Anas</taxon>
    </lineage>
</organism>
<evidence type="ECO:0000313" key="3">
    <source>
        <dbReference type="Proteomes" id="UP000296049"/>
    </source>
</evidence>
<accession>R0LUG2</accession>
<keyword evidence="3" id="KW-1185">Reference proteome</keyword>
<name>R0LUG2_ANAPL</name>
<gene>
    <name evidence="2" type="ORF">Anapl_09898</name>
</gene>
<sequence length="99" mass="11079">MKIGPVPPEEHQDGGRRAPSSEPKEQTPTGPQQQPPVWRLPAKLTHHSDQEVSSRSERRAPHGQEWPQLRANTGGCGNSSAATQRLPHKEKFHFCWSSQ</sequence>
<feature type="compositionally biased region" description="Low complexity" evidence="1">
    <location>
        <begin position="26"/>
        <end position="36"/>
    </location>
</feature>
<dbReference type="Proteomes" id="UP000296049">
    <property type="component" value="Unassembled WGS sequence"/>
</dbReference>
<evidence type="ECO:0000313" key="2">
    <source>
        <dbReference type="EMBL" id="EOB05380.1"/>
    </source>
</evidence>